<protein>
    <recommendedName>
        <fullName evidence="5">Hydrolase</fullName>
    </recommendedName>
</protein>
<dbReference type="GO" id="GO:0016020">
    <property type="term" value="C:membrane"/>
    <property type="evidence" value="ECO:0007669"/>
    <property type="project" value="TreeGrafter"/>
</dbReference>
<dbReference type="Pfam" id="PF12146">
    <property type="entry name" value="Hydrolase_4"/>
    <property type="match status" value="1"/>
</dbReference>
<feature type="domain" description="Peptidase S33 tripeptidyl aminopeptidase-like C-terminal" evidence="1">
    <location>
        <begin position="251"/>
        <end position="307"/>
    </location>
</feature>
<evidence type="ECO:0008006" key="5">
    <source>
        <dbReference type="Google" id="ProtNLM"/>
    </source>
</evidence>
<accession>A0A3M3B1A5</accession>
<evidence type="ECO:0000259" key="2">
    <source>
        <dbReference type="Pfam" id="PF12146"/>
    </source>
</evidence>
<dbReference type="Pfam" id="PF08386">
    <property type="entry name" value="Abhydrolase_4"/>
    <property type="match status" value="1"/>
</dbReference>
<dbReference type="InterPro" id="IPR050266">
    <property type="entry name" value="AB_hydrolase_sf"/>
</dbReference>
<dbReference type="SUPFAM" id="SSF53474">
    <property type="entry name" value="alpha/beta-Hydrolases"/>
    <property type="match status" value="1"/>
</dbReference>
<dbReference type="EMBL" id="RBOC01000157">
    <property type="protein sequence ID" value="RMM06487.1"/>
    <property type="molecule type" value="Genomic_DNA"/>
</dbReference>
<dbReference type="PANTHER" id="PTHR43798">
    <property type="entry name" value="MONOACYLGLYCEROL LIPASE"/>
    <property type="match status" value="1"/>
</dbReference>
<dbReference type="InterPro" id="IPR022742">
    <property type="entry name" value="Hydrolase_4"/>
</dbReference>
<evidence type="ECO:0000259" key="1">
    <source>
        <dbReference type="Pfam" id="PF08386"/>
    </source>
</evidence>
<name>A0A3M3B1A5_9PSED</name>
<dbReference type="InterPro" id="IPR029058">
    <property type="entry name" value="AB_hydrolase_fold"/>
</dbReference>
<dbReference type="InterPro" id="IPR013595">
    <property type="entry name" value="Pept_S33_TAP-like_C"/>
</dbReference>
<dbReference type="PANTHER" id="PTHR43798:SF33">
    <property type="entry name" value="HYDROLASE, PUTATIVE (AFU_ORTHOLOGUE AFUA_2G14860)-RELATED"/>
    <property type="match status" value="1"/>
</dbReference>
<feature type="domain" description="Serine aminopeptidase S33" evidence="2">
    <location>
        <begin position="105"/>
        <end position="213"/>
    </location>
</feature>
<dbReference type="AlphaFoldDB" id="A0A3M3B1A5"/>
<evidence type="ECO:0000313" key="4">
    <source>
        <dbReference type="Proteomes" id="UP000278587"/>
    </source>
</evidence>
<organism evidence="3 4">
    <name type="scientific">Pseudomonas caricapapayae</name>
    <dbReference type="NCBI Taxonomy" id="46678"/>
    <lineage>
        <taxon>Bacteria</taxon>
        <taxon>Pseudomonadati</taxon>
        <taxon>Pseudomonadota</taxon>
        <taxon>Gammaproteobacteria</taxon>
        <taxon>Pseudomonadales</taxon>
        <taxon>Pseudomonadaceae</taxon>
        <taxon>Pseudomonas</taxon>
    </lineage>
</organism>
<gene>
    <name evidence="3" type="ORF">ALQ84_05397</name>
</gene>
<comment type="caution">
    <text evidence="3">The sequence shown here is derived from an EMBL/GenBank/DDBJ whole genome shotgun (WGS) entry which is preliminary data.</text>
</comment>
<sequence length="320" mass="35875">MYLVSDKIRCSNCARPCGRWRRILMSKITKRLRLLALRGTFMLASRILPGTTGRHLARRFVTPQVAGRAKAAALLSTSPDARMDTLELNGNKVATYVWGDPSSQPYVLLAHGWSSYAMRFIEWVPLLRSMGYAVVGFDQPAHGLSSGTISHMPQFVDILRQVGRHFGRPTAVIGHSLGASSIVFAQEEQWCPERFVLIAPFLAPADSVFQQFDAVGVAHKVFVPFEGYLYALSGRRFADYDASLRLHVFDLPALVIHDRHDRETPWEKGARFAKLWPGAQLFTTEGLGHNRLIDHPSVIAEVMKFLQPDNHLPTSEALER</sequence>
<dbReference type="Proteomes" id="UP000278587">
    <property type="component" value="Unassembled WGS sequence"/>
</dbReference>
<proteinExistence type="predicted"/>
<dbReference type="Gene3D" id="3.40.50.1820">
    <property type="entry name" value="alpha/beta hydrolase"/>
    <property type="match status" value="2"/>
</dbReference>
<reference evidence="3 4" key="1">
    <citation type="submission" date="2018-08" db="EMBL/GenBank/DDBJ databases">
        <title>Recombination of ecologically and evolutionarily significant loci maintains genetic cohesion in the Pseudomonas syringae species complex.</title>
        <authorList>
            <person name="Dillon M."/>
            <person name="Thakur S."/>
            <person name="Almeida R.N.D."/>
            <person name="Weir B.S."/>
            <person name="Guttman D.S."/>
        </authorList>
    </citation>
    <scope>NUCLEOTIDE SEQUENCE [LARGE SCALE GENOMIC DNA]</scope>
    <source>
        <strain evidence="3 4">ICMP 4086</strain>
    </source>
</reference>
<evidence type="ECO:0000313" key="3">
    <source>
        <dbReference type="EMBL" id="RMM06487.1"/>
    </source>
</evidence>